<comment type="caution">
    <text evidence="1">The sequence shown here is derived from an EMBL/GenBank/DDBJ whole genome shotgun (WGS) entry which is preliminary data.</text>
</comment>
<evidence type="ECO:0000313" key="1">
    <source>
        <dbReference type="EMBL" id="NIA67590.1"/>
    </source>
</evidence>
<dbReference type="RefSeq" id="WP_167221303.1">
    <property type="nucleotide sequence ID" value="NZ_JAAQPH010000002.1"/>
</dbReference>
<dbReference type="AlphaFoldDB" id="A0A967C3I5"/>
<protein>
    <recommendedName>
        <fullName evidence="3">Terminase-like family protein</fullName>
    </recommendedName>
</protein>
<dbReference type="Gene3D" id="3.40.50.300">
    <property type="entry name" value="P-loop containing nucleotide triphosphate hydrolases"/>
    <property type="match status" value="1"/>
</dbReference>
<organism evidence="1 2">
    <name type="scientific">Pelagibius litoralis</name>
    <dbReference type="NCBI Taxonomy" id="374515"/>
    <lineage>
        <taxon>Bacteria</taxon>
        <taxon>Pseudomonadati</taxon>
        <taxon>Pseudomonadota</taxon>
        <taxon>Alphaproteobacteria</taxon>
        <taxon>Rhodospirillales</taxon>
        <taxon>Rhodovibrionaceae</taxon>
        <taxon>Pelagibius</taxon>
    </lineage>
</organism>
<name>A0A967C3I5_9PROT</name>
<proteinExistence type="predicted"/>
<keyword evidence="2" id="KW-1185">Reference proteome</keyword>
<evidence type="ECO:0000313" key="2">
    <source>
        <dbReference type="Proteomes" id="UP000761264"/>
    </source>
</evidence>
<accession>A0A967C3I5</accession>
<dbReference type="Proteomes" id="UP000761264">
    <property type="component" value="Unassembled WGS sequence"/>
</dbReference>
<dbReference type="InterPro" id="IPR027417">
    <property type="entry name" value="P-loop_NTPase"/>
</dbReference>
<reference evidence="1" key="1">
    <citation type="submission" date="2020-03" db="EMBL/GenBank/DDBJ databases">
        <title>Genome of Pelagibius litoralis DSM 21314T.</title>
        <authorList>
            <person name="Wang G."/>
        </authorList>
    </citation>
    <scope>NUCLEOTIDE SEQUENCE</scope>
    <source>
        <strain evidence="1">DSM 21314</strain>
    </source>
</reference>
<evidence type="ECO:0008006" key="3">
    <source>
        <dbReference type="Google" id="ProtNLM"/>
    </source>
</evidence>
<dbReference type="EMBL" id="JAAQPH010000002">
    <property type="protein sequence ID" value="NIA67590.1"/>
    <property type="molecule type" value="Genomic_DNA"/>
</dbReference>
<gene>
    <name evidence="1" type="ORF">HBA54_03205</name>
</gene>
<sequence length="548" mass="60633">MAIIPLDMTGSPCVYDYIYSDAFVTGIIGPLGSGKSFGSCAKVMRHASEQRKSDNGYRRSRVGVIRNTYGELKSTTIKTWNECFKGKKLPPVKIGAAPIQQHIIIHPTDHAPGLDLEVLFLALDKEDDIGKLKSLDLSFAWLNEASELPRGIIDMVTGRVGRFPGKDEGWATWAGVFWDTNAADERAWTEEADEGAAPEIRVTLPDGSEFVADWQVIRQPPAMLEVGTDFQITEPGHHRMGEQLQQNECIQAAGRYWAPNDKPDVHGEGAAENLNNLRPGYYHQQVSKKLLPWLRRYAQAKRIYLVPGKPWVPEFSQTTMVRPLSYDPNLDLLVGIDAGGGTLNPAAVWAQVGMLGDWRILKELVIADIGLDAFCDAVLREHAKDFQNAPIRAVYVDPAARQRDQIYKVVVGDHMRSKGLPVQYAPSNDPDVRRNALASPMGRLVPLPNGESIPGFLVDPSCKWLIGGLAGRWCRRKLKTSGENYADRPEKNEWSHPGDACSYVTSGGGEYRTLKHGAAPGQNPNSMTARARRGESLQIQFDHSGLFD</sequence>